<dbReference type="EMBL" id="BAABKX010000030">
    <property type="protein sequence ID" value="GAA5065247.1"/>
    <property type="molecule type" value="Genomic_DNA"/>
</dbReference>
<name>A0AAV3URM0_9EURY</name>
<organism evidence="1 2">
    <name type="scientific">Haladaptatus pallidirubidus</name>
    <dbReference type="NCBI Taxonomy" id="1008152"/>
    <lineage>
        <taxon>Archaea</taxon>
        <taxon>Methanobacteriati</taxon>
        <taxon>Methanobacteriota</taxon>
        <taxon>Stenosarchaea group</taxon>
        <taxon>Halobacteria</taxon>
        <taxon>Halobacteriales</taxon>
        <taxon>Haladaptataceae</taxon>
        <taxon>Haladaptatus</taxon>
    </lineage>
</organism>
<accession>A0AAV3URM0</accession>
<protein>
    <recommendedName>
        <fullName evidence="3">Halobacterial output domain-containing protein</fullName>
    </recommendedName>
</protein>
<comment type="caution">
    <text evidence="1">The sequence shown here is derived from an EMBL/GenBank/DDBJ whole genome shotgun (WGS) entry which is preliminary data.</text>
</comment>
<evidence type="ECO:0008006" key="3">
    <source>
        <dbReference type="Google" id="ProtNLM"/>
    </source>
</evidence>
<dbReference type="Proteomes" id="UP001501729">
    <property type="component" value="Unassembled WGS sequence"/>
</dbReference>
<reference evidence="1 2" key="1">
    <citation type="journal article" date="2019" name="Int. J. Syst. Evol. Microbiol.">
        <title>The Global Catalogue of Microorganisms (GCM) 10K type strain sequencing project: providing services to taxonomists for standard genome sequencing and annotation.</title>
        <authorList>
            <consortium name="The Broad Institute Genomics Platform"/>
            <consortium name="The Broad Institute Genome Sequencing Center for Infectious Disease"/>
            <person name="Wu L."/>
            <person name="Ma J."/>
        </authorList>
    </citation>
    <scope>NUCLEOTIDE SEQUENCE [LARGE SCALE GENOMIC DNA]</scope>
    <source>
        <strain evidence="1 2">JCM 17504</strain>
    </source>
</reference>
<proteinExistence type="predicted"/>
<evidence type="ECO:0000313" key="1">
    <source>
        <dbReference type="EMBL" id="GAA5065247.1"/>
    </source>
</evidence>
<sequence length="109" mass="12714">MPDSVKYKGRLPNDTSECDKMYVHKYRFKYDINGEASLKQCLIDIVLFVAEYSRDEATAAVNEHFHFYTPDHYSLFEQLGKSKLKFRIENLNITVTNDGEILVQTDKTL</sequence>
<gene>
    <name evidence="1" type="ORF">GCM10025751_55900</name>
</gene>
<keyword evidence="2" id="KW-1185">Reference proteome</keyword>
<dbReference type="AlphaFoldDB" id="A0AAV3URM0"/>
<evidence type="ECO:0000313" key="2">
    <source>
        <dbReference type="Proteomes" id="UP001501729"/>
    </source>
</evidence>